<organism evidence="7 8">
    <name type="scientific">Desulfosarcina alkanivorans</name>
    <dbReference type="NCBI Taxonomy" id="571177"/>
    <lineage>
        <taxon>Bacteria</taxon>
        <taxon>Pseudomonadati</taxon>
        <taxon>Thermodesulfobacteriota</taxon>
        <taxon>Desulfobacteria</taxon>
        <taxon>Desulfobacterales</taxon>
        <taxon>Desulfosarcinaceae</taxon>
        <taxon>Desulfosarcina</taxon>
    </lineage>
</organism>
<dbReference type="Pfam" id="PF00528">
    <property type="entry name" value="BPD_transp_1"/>
    <property type="match status" value="1"/>
</dbReference>
<feature type="transmembrane region" description="Helical" evidence="5">
    <location>
        <begin position="145"/>
        <end position="171"/>
    </location>
</feature>
<keyword evidence="8" id="KW-1185">Reference proteome</keyword>
<keyword evidence="2 5" id="KW-0812">Transmembrane</keyword>
<dbReference type="InterPro" id="IPR035906">
    <property type="entry name" value="MetI-like_sf"/>
</dbReference>
<feature type="transmembrane region" description="Helical" evidence="5">
    <location>
        <begin position="183"/>
        <end position="201"/>
    </location>
</feature>
<dbReference type="GO" id="GO:0042884">
    <property type="term" value="P:microcin transport"/>
    <property type="evidence" value="ECO:0007669"/>
    <property type="project" value="TreeGrafter"/>
</dbReference>
<feature type="transmembrane region" description="Helical" evidence="5">
    <location>
        <begin position="307"/>
        <end position="331"/>
    </location>
</feature>
<dbReference type="KEGG" id="dalk:DSCA_63720"/>
<dbReference type="PANTHER" id="PTHR30325:SF0">
    <property type="entry name" value="INNER MEMBRANE ABC TRANSPORTER PERMEASE PROTEIN YEJE"/>
    <property type="match status" value="1"/>
</dbReference>
<evidence type="ECO:0000256" key="4">
    <source>
        <dbReference type="ARBA" id="ARBA00023136"/>
    </source>
</evidence>
<dbReference type="GO" id="GO:0055085">
    <property type="term" value="P:transmembrane transport"/>
    <property type="evidence" value="ECO:0007669"/>
    <property type="project" value="InterPro"/>
</dbReference>
<comment type="similarity">
    <text evidence="5">Belongs to the binding-protein-dependent transport system permease family.</text>
</comment>
<dbReference type="RefSeq" id="WP_155320139.1">
    <property type="nucleotide sequence ID" value="NZ_AP021874.1"/>
</dbReference>
<dbReference type="SUPFAM" id="SSF161098">
    <property type="entry name" value="MetI-like"/>
    <property type="match status" value="1"/>
</dbReference>
<feature type="transmembrane region" description="Helical" evidence="5">
    <location>
        <begin position="21"/>
        <end position="41"/>
    </location>
</feature>
<dbReference type="Gene3D" id="1.10.3720.10">
    <property type="entry name" value="MetI-like"/>
    <property type="match status" value="1"/>
</dbReference>
<sequence length="347" mass="39244">MSISPLTKRKLKRFVAIKRGYYAFILLVTMILASLGAELLVSNRALIVCYQDNWYFPTYGDIIPGKAFGLDYDYETDYRDLADRFRSQSTGNWVLLPPVPYSPFENDLRPDILPPEPPSIQRRHYLGTDTSGRDVLARLVYGFRIAILFALVLLVSTYVVGISIGCAMGYFGGWFDILLQRIIEIWSTVPFLYVVIIISSIVVPNFWWLIAIMVIFGWMGMTWTIRTVTYKEKARDYVLAARALGASDLRIIFRHILPNTVSIIVTYIPFSISGGIVALTSLDYLGFGLPPPTPSWGELLQQAWANFSAWWLGFSVISAMVVTLVAVTFVGEAVREAFDPKMHTVYE</sequence>
<comment type="subcellular location">
    <subcellularLocation>
        <location evidence="1 5">Cell membrane</location>
        <topology evidence="1 5">Multi-pass membrane protein</topology>
    </subcellularLocation>
</comment>
<evidence type="ECO:0000313" key="8">
    <source>
        <dbReference type="Proteomes" id="UP000427906"/>
    </source>
</evidence>
<dbReference type="PROSITE" id="PS50928">
    <property type="entry name" value="ABC_TM1"/>
    <property type="match status" value="1"/>
</dbReference>
<dbReference type="Proteomes" id="UP000427906">
    <property type="component" value="Chromosome"/>
</dbReference>
<keyword evidence="3 5" id="KW-1133">Transmembrane helix</keyword>
<reference evidence="7 8" key="1">
    <citation type="submission" date="2019-11" db="EMBL/GenBank/DDBJ databases">
        <title>Comparative genomics of hydrocarbon-degrading Desulfosarcina strains.</title>
        <authorList>
            <person name="Watanabe M."/>
            <person name="Kojima H."/>
            <person name="Fukui M."/>
        </authorList>
    </citation>
    <scope>NUCLEOTIDE SEQUENCE [LARGE SCALE GENOMIC DNA]</scope>
    <source>
        <strain evidence="7 8">PL12</strain>
    </source>
</reference>
<dbReference type="CDD" id="cd06261">
    <property type="entry name" value="TM_PBP2"/>
    <property type="match status" value="1"/>
</dbReference>
<dbReference type="AlphaFoldDB" id="A0A5K7YRL0"/>
<feature type="transmembrane region" description="Helical" evidence="5">
    <location>
        <begin position="264"/>
        <end position="287"/>
    </location>
</feature>
<keyword evidence="5" id="KW-0813">Transport</keyword>
<dbReference type="GO" id="GO:0005886">
    <property type="term" value="C:plasma membrane"/>
    <property type="evidence" value="ECO:0007669"/>
    <property type="project" value="UniProtKB-SubCell"/>
</dbReference>
<dbReference type="OrthoDB" id="9783218at2"/>
<feature type="transmembrane region" description="Helical" evidence="5">
    <location>
        <begin position="207"/>
        <end position="225"/>
    </location>
</feature>
<evidence type="ECO:0000259" key="6">
    <source>
        <dbReference type="PROSITE" id="PS50928"/>
    </source>
</evidence>
<evidence type="ECO:0000256" key="3">
    <source>
        <dbReference type="ARBA" id="ARBA00022989"/>
    </source>
</evidence>
<proteinExistence type="inferred from homology"/>
<dbReference type="PANTHER" id="PTHR30325">
    <property type="entry name" value="MEMBRANE COMPONENT OF ABC TRANSPORTER"/>
    <property type="match status" value="1"/>
</dbReference>
<name>A0A5K7YRL0_9BACT</name>
<evidence type="ECO:0000313" key="7">
    <source>
        <dbReference type="EMBL" id="BBO72442.1"/>
    </source>
</evidence>
<evidence type="ECO:0000256" key="2">
    <source>
        <dbReference type="ARBA" id="ARBA00022692"/>
    </source>
</evidence>
<evidence type="ECO:0000256" key="5">
    <source>
        <dbReference type="RuleBase" id="RU363032"/>
    </source>
</evidence>
<dbReference type="InterPro" id="IPR000515">
    <property type="entry name" value="MetI-like"/>
</dbReference>
<feature type="domain" description="ABC transmembrane type-1" evidence="6">
    <location>
        <begin position="143"/>
        <end position="335"/>
    </location>
</feature>
<gene>
    <name evidence="7" type="ORF">DSCA_63720</name>
</gene>
<accession>A0A5K7YRL0</accession>
<keyword evidence="4 5" id="KW-0472">Membrane</keyword>
<dbReference type="EMBL" id="AP021874">
    <property type="protein sequence ID" value="BBO72442.1"/>
    <property type="molecule type" value="Genomic_DNA"/>
</dbReference>
<protein>
    <submittedName>
        <fullName evidence="7">Peptide ABC transporter permease</fullName>
    </submittedName>
</protein>
<evidence type="ECO:0000256" key="1">
    <source>
        <dbReference type="ARBA" id="ARBA00004651"/>
    </source>
</evidence>